<dbReference type="GO" id="GO:0004663">
    <property type="term" value="F:Rab geranylgeranyltransferase activity"/>
    <property type="evidence" value="ECO:0007669"/>
    <property type="project" value="TreeGrafter"/>
</dbReference>
<dbReference type="PANTHER" id="PTHR11774:SF11">
    <property type="entry name" value="GERANYLGERANYL TRANSFERASE TYPE-2 SUBUNIT BETA"/>
    <property type="match status" value="1"/>
</dbReference>
<keyword evidence="10" id="KW-0472">Membrane</keyword>
<proteinExistence type="inferred from homology"/>
<keyword evidence="6" id="KW-0677">Repeat</keyword>
<dbReference type="GO" id="GO:0005968">
    <property type="term" value="C:Rab-protein geranylgeranyltransferase complex"/>
    <property type="evidence" value="ECO:0007669"/>
    <property type="project" value="TreeGrafter"/>
</dbReference>
<evidence type="ECO:0000256" key="1">
    <source>
        <dbReference type="ARBA" id="ARBA00001947"/>
    </source>
</evidence>
<reference evidence="12 13" key="1">
    <citation type="journal article" date="2016" name="G3 (Bethesda)">
        <title>First Draft Assembly and Annotation of the Genome of a California Endemic Oak Quercus lobata Nee (Fagaceae).</title>
        <authorList>
            <person name="Sork V.L."/>
            <person name="Fitz-Gibbon S.T."/>
            <person name="Puiu D."/>
            <person name="Crepeau M."/>
            <person name="Gugger P.F."/>
            <person name="Sherman R."/>
            <person name="Stevens K."/>
            <person name="Langley C.H."/>
            <person name="Pellegrini M."/>
            <person name="Salzberg S.L."/>
        </authorList>
    </citation>
    <scope>NUCLEOTIDE SEQUENCE [LARGE SCALE GENOMIC DNA]</scope>
    <source>
        <strain evidence="12 13">cv. SW786</strain>
    </source>
</reference>
<feature type="transmembrane region" description="Helical" evidence="10">
    <location>
        <begin position="414"/>
        <end position="433"/>
    </location>
</feature>
<dbReference type="Gramene" id="QL08p034434:mrna">
    <property type="protein sequence ID" value="QL08p034434:mrna"/>
    <property type="gene ID" value="QL08p034434"/>
</dbReference>
<evidence type="ECO:0000313" key="13">
    <source>
        <dbReference type="Proteomes" id="UP000594261"/>
    </source>
</evidence>
<keyword evidence="4" id="KW-0808">Transferase</keyword>
<dbReference type="GO" id="GO:0046872">
    <property type="term" value="F:metal ion binding"/>
    <property type="evidence" value="ECO:0007669"/>
    <property type="project" value="UniProtKB-KW"/>
</dbReference>
<dbReference type="EMBL" id="LRBV02000008">
    <property type="status" value="NOT_ANNOTATED_CDS"/>
    <property type="molecule type" value="Genomic_DNA"/>
</dbReference>
<organism evidence="12 13">
    <name type="scientific">Quercus lobata</name>
    <name type="common">Valley oak</name>
    <dbReference type="NCBI Taxonomy" id="97700"/>
    <lineage>
        <taxon>Eukaryota</taxon>
        <taxon>Viridiplantae</taxon>
        <taxon>Streptophyta</taxon>
        <taxon>Embryophyta</taxon>
        <taxon>Tracheophyta</taxon>
        <taxon>Spermatophyta</taxon>
        <taxon>Magnoliopsida</taxon>
        <taxon>eudicotyledons</taxon>
        <taxon>Gunneridae</taxon>
        <taxon>Pentapetalae</taxon>
        <taxon>rosids</taxon>
        <taxon>fabids</taxon>
        <taxon>Fagales</taxon>
        <taxon>Fagaceae</taxon>
        <taxon>Quercus</taxon>
    </lineage>
</organism>
<dbReference type="Proteomes" id="UP000594261">
    <property type="component" value="Chromosome 8"/>
</dbReference>
<sequence length="440" mass="50302">MLWLVMGVDDTTFGAVGVGWVGSEEVRGQVVQFYEFLYEETKQWRLKVVKDFEGDKAPGLDGFTMDFFQQFWRVVESDVLVVFEEFHKYRDYGRGSIIPFAFHLGYGVSGLRVNLGKGEMVLVGDVENVTDLADLLYFFCCVGALAITGSVHHIDKGLLGWWLCEWQVKSGGLNGRPEKLPDVCYLWWVLSSLIMIDRVHWINKEKLVEFILDCQDMENGGISDRPDDAVDVYHTYFGVAGLSLLEYLGLKAIDPAYALPVDAVNRNFLGRVKFWKHVWCGDCTLQVAFPELYCLSRSKDSSVAKVMGWSAGRFHWNVQFRRPPQDWEEEAFDRFMELVYSSSLWGFGPDKVCWKPTMNRGFEVRGYYSSFYPPNLVSFSWKMIWQLKVSLRVAFFSWSASLEVWGVGGSSSTSLLHSLGVVVFGFLLVWYSMGYASYCS</sequence>
<feature type="domain" description="Prenyltransferase alpha-alpha toroid" evidence="11">
    <location>
        <begin position="137"/>
        <end position="258"/>
    </location>
</feature>
<evidence type="ECO:0000256" key="8">
    <source>
        <dbReference type="ARBA" id="ARBA00030816"/>
    </source>
</evidence>
<name>A0A7N2MAY1_QUELO</name>
<evidence type="ECO:0000256" key="10">
    <source>
        <dbReference type="SAM" id="Phobius"/>
    </source>
</evidence>
<dbReference type="InterPro" id="IPR045089">
    <property type="entry name" value="PGGT1B-like"/>
</dbReference>
<keyword evidence="10" id="KW-0812">Transmembrane</keyword>
<dbReference type="EnsemblPlants" id="QL08p034434:mrna">
    <property type="protein sequence ID" value="QL08p034434:mrna"/>
    <property type="gene ID" value="QL08p034434"/>
</dbReference>
<reference evidence="12" key="2">
    <citation type="submission" date="2021-01" db="UniProtKB">
        <authorList>
            <consortium name="EnsemblPlants"/>
        </authorList>
    </citation>
    <scope>IDENTIFICATION</scope>
</reference>
<dbReference type="InParanoid" id="A0A7N2MAY1"/>
<evidence type="ECO:0000256" key="7">
    <source>
        <dbReference type="ARBA" id="ARBA00022833"/>
    </source>
</evidence>
<accession>A0A7N2MAY1</accession>
<evidence type="ECO:0000256" key="5">
    <source>
        <dbReference type="ARBA" id="ARBA00022723"/>
    </source>
</evidence>
<protein>
    <recommendedName>
        <fullName evidence="8">Geranylgeranyl transferase type II subunit beta</fullName>
    </recommendedName>
    <alternativeName>
        <fullName evidence="9">Type II protein geranyl-geranyltransferase subunit beta</fullName>
    </alternativeName>
</protein>
<keyword evidence="13" id="KW-1185">Reference proteome</keyword>
<evidence type="ECO:0000259" key="11">
    <source>
        <dbReference type="Pfam" id="PF00432"/>
    </source>
</evidence>
<dbReference type="PANTHER" id="PTHR11774">
    <property type="entry name" value="GERANYLGERANYL TRANSFERASE TYPE BETA SUBUNIT"/>
    <property type="match status" value="1"/>
</dbReference>
<evidence type="ECO:0000313" key="12">
    <source>
        <dbReference type="EnsemblPlants" id="QL08p034434:mrna"/>
    </source>
</evidence>
<evidence type="ECO:0000256" key="2">
    <source>
        <dbReference type="ARBA" id="ARBA00010497"/>
    </source>
</evidence>
<dbReference type="Gene3D" id="1.50.10.20">
    <property type="match status" value="1"/>
</dbReference>
<evidence type="ECO:0000256" key="9">
    <source>
        <dbReference type="ARBA" id="ARBA00032766"/>
    </source>
</evidence>
<evidence type="ECO:0000256" key="4">
    <source>
        <dbReference type="ARBA" id="ARBA00022679"/>
    </source>
</evidence>
<evidence type="ECO:0000256" key="3">
    <source>
        <dbReference type="ARBA" id="ARBA00022602"/>
    </source>
</evidence>
<keyword evidence="3" id="KW-0637">Prenyltransferase</keyword>
<keyword evidence="7" id="KW-0862">Zinc</keyword>
<keyword evidence="10" id="KW-1133">Transmembrane helix</keyword>
<evidence type="ECO:0000256" key="6">
    <source>
        <dbReference type="ARBA" id="ARBA00022737"/>
    </source>
</evidence>
<dbReference type="Pfam" id="PF00432">
    <property type="entry name" value="Prenyltrans"/>
    <property type="match status" value="1"/>
</dbReference>
<keyword evidence="5" id="KW-0479">Metal-binding</keyword>
<comment type="similarity">
    <text evidence="2">Belongs to the protein prenyltransferase subunit beta family.</text>
</comment>
<comment type="cofactor">
    <cofactor evidence="1">
        <name>Zn(2+)</name>
        <dbReference type="ChEBI" id="CHEBI:29105"/>
    </cofactor>
</comment>
<dbReference type="InterPro" id="IPR001330">
    <property type="entry name" value="Prenyltrans"/>
</dbReference>
<dbReference type="SUPFAM" id="SSF48239">
    <property type="entry name" value="Terpenoid cyclases/Protein prenyltransferases"/>
    <property type="match status" value="1"/>
</dbReference>
<dbReference type="InterPro" id="IPR008930">
    <property type="entry name" value="Terpenoid_cyclase/PrenylTrfase"/>
</dbReference>
<dbReference type="AlphaFoldDB" id="A0A7N2MAY1"/>